<proteinExistence type="predicted"/>
<dbReference type="Proteomes" id="UP000559182">
    <property type="component" value="Unassembled WGS sequence"/>
</dbReference>
<accession>A0A839NEF4</accession>
<reference evidence="8 9" key="1">
    <citation type="submission" date="2020-08" db="EMBL/GenBank/DDBJ databases">
        <title>Sequencing the genomes of 1000 actinobacteria strains.</title>
        <authorList>
            <person name="Klenk H.-P."/>
        </authorList>
    </citation>
    <scope>NUCLEOTIDE SEQUENCE [LARGE SCALE GENOMIC DNA]</scope>
    <source>
        <strain evidence="8 9">DSM 105369</strain>
    </source>
</reference>
<dbReference type="Pfam" id="PF01578">
    <property type="entry name" value="Cytochrom_C_asm"/>
    <property type="match status" value="1"/>
</dbReference>
<evidence type="ECO:0000256" key="1">
    <source>
        <dbReference type="ARBA" id="ARBA00004141"/>
    </source>
</evidence>
<feature type="transmembrane region" description="Helical" evidence="6">
    <location>
        <begin position="287"/>
        <end position="306"/>
    </location>
</feature>
<name>A0A839NEF4_9MICO</name>
<feature type="transmembrane region" description="Helical" evidence="6">
    <location>
        <begin position="161"/>
        <end position="184"/>
    </location>
</feature>
<evidence type="ECO:0000256" key="6">
    <source>
        <dbReference type="SAM" id="Phobius"/>
    </source>
</evidence>
<feature type="domain" description="Cytochrome c assembly protein" evidence="7">
    <location>
        <begin position="145"/>
        <end position="339"/>
    </location>
</feature>
<keyword evidence="9" id="KW-1185">Reference proteome</keyword>
<dbReference type="GO" id="GO:0005886">
    <property type="term" value="C:plasma membrane"/>
    <property type="evidence" value="ECO:0007669"/>
    <property type="project" value="TreeGrafter"/>
</dbReference>
<dbReference type="EMBL" id="JACHVQ010000002">
    <property type="protein sequence ID" value="MBB2892902.1"/>
    <property type="molecule type" value="Genomic_DNA"/>
</dbReference>
<evidence type="ECO:0000256" key="4">
    <source>
        <dbReference type="ARBA" id="ARBA00022989"/>
    </source>
</evidence>
<keyword evidence="5 6" id="KW-0472">Membrane</keyword>
<dbReference type="PANTHER" id="PTHR30071">
    <property type="entry name" value="HEME EXPORTER PROTEIN C"/>
    <property type="match status" value="1"/>
</dbReference>
<comment type="subcellular location">
    <subcellularLocation>
        <location evidence="1">Membrane</location>
        <topology evidence="1">Multi-pass membrane protein</topology>
    </subcellularLocation>
</comment>
<dbReference type="AlphaFoldDB" id="A0A839NEF4"/>
<evidence type="ECO:0000256" key="5">
    <source>
        <dbReference type="ARBA" id="ARBA00023136"/>
    </source>
</evidence>
<dbReference type="GO" id="GO:0017004">
    <property type="term" value="P:cytochrome complex assembly"/>
    <property type="evidence" value="ECO:0007669"/>
    <property type="project" value="UniProtKB-KW"/>
</dbReference>
<keyword evidence="2 6" id="KW-0812">Transmembrane</keyword>
<evidence type="ECO:0000313" key="9">
    <source>
        <dbReference type="Proteomes" id="UP000559182"/>
    </source>
</evidence>
<feature type="transmembrane region" description="Helical" evidence="6">
    <location>
        <begin position="196"/>
        <end position="222"/>
    </location>
</feature>
<dbReference type="NCBIfam" id="TIGR03144">
    <property type="entry name" value="cytochr_II_ccsB"/>
    <property type="match status" value="1"/>
</dbReference>
<feature type="transmembrane region" description="Helical" evidence="6">
    <location>
        <begin position="313"/>
        <end position="335"/>
    </location>
</feature>
<keyword evidence="4 6" id="KW-1133">Transmembrane helix</keyword>
<feature type="transmembrane region" description="Helical" evidence="6">
    <location>
        <begin position="251"/>
        <end position="272"/>
    </location>
</feature>
<feature type="transmembrane region" description="Helical" evidence="6">
    <location>
        <begin position="28"/>
        <end position="48"/>
    </location>
</feature>
<evidence type="ECO:0000259" key="7">
    <source>
        <dbReference type="Pfam" id="PF01578"/>
    </source>
</evidence>
<sequence>MISFTSTPSISFGGHATDVGLSNLSNNFLYASAVVLALAMLSFALDLAGHPGRVARAEEREAQLASGSGAAAAADGSGHTTVLERTAQAEGAIPPEKRQWAGIGMSLSWLGWLLLTACVVFRAASVGRPPLGNMYEFAIVGAFFVMTAFLVWSLKSDIRSLGIFVVGPTLLTEMLAALVFYTAASELMPSLKNYWLTIHVTVAILSVAFFTISFSTTILYFVQKWREDIHDTKYTFMDAVPGSEVLDRTTYGLLIIAFPLWTFTLIAGAIWAQKAWGHYWSWDPKEVWTLVIWVVYAAYLHARATAGWSGKKAAYLSLAGFGCVLFNFCVVNVFIVGMHSYSGM</sequence>
<feature type="transmembrane region" description="Helical" evidence="6">
    <location>
        <begin position="137"/>
        <end position="154"/>
    </location>
</feature>
<dbReference type="InterPro" id="IPR045062">
    <property type="entry name" value="Cyt_c_biogenesis_CcsA/CcmC"/>
</dbReference>
<feature type="transmembrane region" description="Helical" evidence="6">
    <location>
        <begin position="107"/>
        <end position="125"/>
    </location>
</feature>
<keyword evidence="3" id="KW-0201">Cytochrome c-type biogenesis</keyword>
<gene>
    <name evidence="8" type="ORF">FHU39_002920</name>
</gene>
<dbReference type="PANTHER" id="PTHR30071:SF1">
    <property type="entry name" value="CYTOCHROME B_B6 PROTEIN-RELATED"/>
    <property type="match status" value="1"/>
</dbReference>
<organism evidence="8 9">
    <name type="scientific">Flexivirga oryzae</name>
    <dbReference type="NCBI Taxonomy" id="1794944"/>
    <lineage>
        <taxon>Bacteria</taxon>
        <taxon>Bacillati</taxon>
        <taxon>Actinomycetota</taxon>
        <taxon>Actinomycetes</taxon>
        <taxon>Micrococcales</taxon>
        <taxon>Dermacoccaceae</taxon>
        <taxon>Flexivirga</taxon>
    </lineage>
</organism>
<protein>
    <submittedName>
        <fullName evidence="8">Cytochrome c-type biogenesis protein CcsB</fullName>
    </submittedName>
</protein>
<comment type="caution">
    <text evidence="8">The sequence shown here is derived from an EMBL/GenBank/DDBJ whole genome shotgun (WGS) entry which is preliminary data.</text>
</comment>
<dbReference type="GO" id="GO:0020037">
    <property type="term" value="F:heme binding"/>
    <property type="evidence" value="ECO:0007669"/>
    <property type="project" value="InterPro"/>
</dbReference>
<dbReference type="RefSeq" id="WP_183321289.1">
    <property type="nucleotide sequence ID" value="NZ_JACHVQ010000002.1"/>
</dbReference>
<dbReference type="InterPro" id="IPR002541">
    <property type="entry name" value="Cyt_c_assembly"/>
</dbReference>
<evidence type="ECO:0000313" key="8">
    <source>
        <dbReference type="EMBL" id="MBB2892902.1"/>
    </source>
</evidence>
<evidence type="ECO:0000256" key="2">
    <source>
        <dbReference type="ARBA" id="ARBA00022692"/>
    </source>
</evidence>
<evidence type="ECO:0000256" key="3">
    <source>
        <dbReference type="ARBA" id="ARBA00022748"/>
    </source>
</evidence>
<dbReference type="InterPro" id="IPR017562">
    <property type="entry name" value="Cyt_c_biogenesis_CcsA"/>
</dbReference>